<evidence type="ECO:0000313" key="3">
    <source>
        <dbReference type="Proteomes" id="UP000595610"/>
    </source>
</evidence>
<dbReference type="Pfam" id="PF14248">
    <property type="entry name" value="DUF4345"/>
    <property type="match status" value="1"/>
</dbReference>
<feature type="transmembrane region" description="Helical" evidence="1">
    <location>
        <begin position="104"/>
        <end position="123"/>
    </location>
</feature>
<evidence type="ECO:0000256" key="1">
    <source>
        <dbReference type="SAM" id="Phobius"/>
    </source>
</evidence>
<dbReference type="Proteomes" id="UP000595610">
    <property type="component" value="Plasmid unnamed"/>
</dbReference>
<keyword evidence="1" id="KW-0812">Transmembrane</keyword>
<reference evidence="2 3" key="1">
    <citation type="submission" date="2020-12" db="EMBL/GenBank/DDBJ databases">
        <title>FDA dAtabase for Regulatory Grade micrObial Sequences (FDA-ARGOS): Supporting development and validation of Infectious Disease Dx tests.</title>
        <authorList>
            <person name="Nelson B."/>
            <person name="Plummer A."/>
            <person name="Tallon L."/>
            <person name="Sadzewicz L."/>
            <person name="Zhao X."/>
            <person name="Boylan J."/>
            <person name="Ott S."/>
            <person name="Bowen H."/>
            <person name="Vavikolanu K."/>
            <person name="Mehta A."/>
            <person name="Aluvathingal J."/>
            <person name="Nadendla S."/>
            <person name="Myers T."/>
            <person name="Yan Y."/>
            <person name="Sichtig H."/>
        </authorList>
    </citation>
    <scope>NUCLEOTIDE SEQUENCE [LARGE SCALE GENOMIC DNA]</scope>
    <source>
        <strain evidence="2 3">FDAARGOS_1049</strain>
        <plasmid evidence="2 3">unnamed</plasmid>
    </source>
</reference>
<keyword evidence="1" id="KW-1133">Transmembrane helix</keyword>
<dbReference type="KEGG" id="pgis:I6I06_29375"/>
<dbReference type="EMBL" id="CP066077">
    <property type="protein sequence ID" value="QQC67917.1"/>
    <property type="molecule type" value="Genomic_DNA"/>
</dbReference>
<keyword evidence="2" id="KW-0614">Plasmid</keyword>
<organism evidence="2 3">
    <name type="scientific">Paraburkholderia ginsengisoli</name>
    <dbReference type="NCBI Taxonomy" id="311231"/>
    <lineage>
        <taxon>Bacteria</taxon>
        <taxon>Pseudomonadati</taxon>
        <taxon>Pseudomonadota</taxon>
        <taxon>Betaproteobacteria</taxon>
        <taxon>Burkholderiales</taxon>
        <taxon>Burkholderiaceae</taxon>
        <taxon>Paraburkholderia</taxon>
    </lineage>
</organism>
<keyword evidence="3" id="KW-1185">Reference proteome</keyword>
<dbReference type="InterPro" id="IPR025597">
    <property type="entry name" value="DUF4345"/>
</dbReference>
<protein>
    <submittedName>
        <fullName evidence="2">DUF4345 domain-containing protein</fullName>
    </submittedName>
</protein>
<geneLocation type="plasmid" evidence="2 3">
    <name>unnamed</name>
</geneLocation>
<dbReference type="RefSeq" id="WP_042329757.1">
    <property type="nucleotide sequence ID" value="NZ_CP066077.1"/>
</dbReference>
<feature type="transmembrane region" description="Helical" evidence="1">
    <location>
        <begin position="78"/>
        <end position="98"/>
    </location>
</feature>
<accession>A0A7T4N9W5</accession>
<gene>
    <name evidence="2" type="ORF">I6I06_29375</name>
</gene>
<evidence type="ECO:0000313" key="2">
    <source>
        <dbReference type="EMBL" id="QQC67917.1"/>
    </source>
</evidence>
<name>A0A7T4N9W5_9BURK</name>
<keyword evidence="1" id="KW-0472">Membrane</keyword>
<proteinExistence type="predicted"/>
<feature type="transmembrane region" description="Helical" evidence="1">
    <location>
        <begin position="48"/>
        <end position="66"/>
    </location>
</feature>
<dbReference type="AlphaFoldDB" id="A0A7T4N9W5"/>
<sequence length="134" mass="14600">MSKRKLQVATAILAAVPTITGLLGMTGLDDPLYAALHLPRDATLDSNLRFYAGVWLGAGVAAFSLLPRIEHETKLFRALWLMIFLGGLGRLASLFLVGMPFPPFIGFTVLEVVGAPLFVWWQHRVASATAARRP</sequence>